<keyword evidence="8" id="KW-1185">Reference proteome</keyword>
<feature type="repeat" description="WD" evidence="6">
    <location>
        <begin position="21"/>
        <end position="62"/>
    </location>
</feature>
<dbReference type="InterPro" id="IPR019775">
    <property type="entry name" value="WD40_repeat_CS"/>
</dbReference>
<sequence>ASFDSTVRLWEVERGTCLHTLTKHTEPVYSVAFSPDGKFIASGSFDKCVHIWNVQTGSLVHSYRGTGGIFEVCWNHRGDKVGASASDGSVVVLDLRK</sequence>
<evidence type="ECO:0000313" key="7">
    <source>
        <dbReference type="EMBL" id="GFN79967.1"/>
    </source>
</evidence>
<dbReference type="InterPro" id="IPR001680">
    <property type="entry name" value="WD40_rpt"/>
</dbReference>
<keyword evidence="4" id="KW-0539">Nucleus</keyword>
<dbReference type="GO" id="GO:0003714">
    <property type="term" value="F:transcription corepressor activity"/>
    <property type="evidence" value="ECO:0007669"/>
    <property type="project" value="InterPro"/>
</dbReference>
<evidence type="ECO:0000256" key="1">
    <source>
        <dbReference type="ARBA" id="ARBA00004123"/>
    </source>
</evidence>
<dbReference type="GO" id="GO:0000118">
    <property type="term" value="C:histone deacetylase complex"/>
    <property type="evidence" value="ECO:0007669"/>
    <property type="project" value="TreeGrafter"/>
</dbReference>
<evidence type="ECO:0000256" key="2">
    <source>
        <dbReference type="ARBA" id="ARBA00022574"/>
    </source>
</evidence>
<dbReference type="SMART" id="SM00320">
    <property type="entry name" value="WD40"/>
    <property type="match status" value="2"/>
</dbReference>
<dbReference type="Pfam" id="PF00400">
    <property type="entry name" value="WD40"/>
    <property type="match status" value="2"/>
</dbReference>
<dbReference type="PANTHER" id="PTHR22846">
    <property type="entry name" value="WD40 REPEAT PROTEIN"/>
    <property type="match status" value="1"/>
</dbReference>
<dbReference type="Gene3D" id="2.130.10.10">
    <property type="entry name" value="YVTN repeat-like/Quinoprotein amine dehydrogenase"/>
    <property type="match status" value="1"/>
</dbReference>
<evidence type="ECO:0000256" key="4">
    <source>
        <dbReference type="ARBA" id="ARBA00023242"/>
    </source>
</evidence>
<protein>
    <submittedName>
        <fullName evidence="7">F-box-like/WD repeat-containing protein tbl1xr1</fullName>
    </submittedName>
</protein>
<dbReference type="EMBL" id="BLXT01000751">
    <property type="protein sequence ID" value="GFN79967.1"/>
    <property type="molecule type" value="Genomic_DNA"/>
</dbReference>
<evidence type="ECO:0000256" key="3">
    <source>
        <dbReference type="ARBA" id="ARBA00022737"/>
    </source>
</evidence>
<dbReference type="InterPro" id="IPR036322">
    <property type="entry name" value="WD40_repeat_dom_sf"/>
</dbReference>
<name>A0AAV3YBV1_9GAST</name>
<dbReference type="GO" id="GO:0006357">
    <property type="term" value="P:regulation of transcription by RNA polymerase II"/>
    <property type="evidence" value="ECO:0007669"/>
    <property type="project" value="TreeGrafter"/>
</dbReference>
<dbReference type="PANTHER" id="PTHR22846:SF2">
    <property type="entry name" value="F-BOX-LIKE_WD REPEAT-CONTAINING PROTEIN EBI"/>
    <property type="match status" value="1"/>
</dbReference>
<comment type="similarity">
    <text evidence="5">Belongs to the WD repeat EBI family.</text>
</comment>
<dbReference type="PROSITE" id="PS50294">
    <property type="entry name" value="WD_REPEATS_REGION"/>
    <property type="match status" value="1"/>
</dbReference>
<proteinExistence type="inferred from homology"/>
<keyword evidence="2 6" id="KW-0853">WD repeat</keyword>
<dbReference type="InterPro" id="IPR045183">
    <property type="entry name" value="Ebi-like"/>
</dbReference>
<dbReference type="AlphaFoldDB" id="A0AAV3YBV1"/>
<comment type="subcellular location">
    <subcellularLocation>
        <location evidence="1">Nucleus</location>
    </subcellularLocation>
</comment>
<dbReference type="InterPro" id="IPR015943">
    <property type="entry name" value="WD40/YVTN_repeat-like_dom_sf"/>
</dbReference>
<dbReference type="PROSITE" id="PS00678">
    <property type="entry name" value="WD_REPEATS_1"/>
    <property type="match status" value="1"/>
</dbReference>
<dbReference type="Proteomes" id="UP000735302">
    <property type="component" value="Unassembled WGS sequence"/>
</dbReference>
<organism evidence="7 8">
    <name type="scientific">Plakobranchus ocellatus</name>
    <dbReference type="NCBI Taxonomy" id="259542"/>
    <lineage>
        <taxon>Eukaryota</taxon>
        <taxon>Metazoa</taxon>
        <taxon>Spiralia</taxon>
        <taxon>Lophotrochozoa</taxon>
        <taxon>Mollusca</taxon>
        <taxon>Gastropoda</taxon>
        <taxon>Heterobranchia</taxon>
        <taxon>Euthyneura</taxon>
        <taxon>Panpulmonata</taxon>
        <taxon>Sacoglossa</taxon>
        <taxon>Placobranchoidea</taxon>
        <taxon>Plakobranchidae</taxon>
        <taxon>Plakobranchus</taxon>
    </lineage>
</organism>
<evidence type="ECO:0000313" key="8">
    <source>
        <dbReference type="Proteomes" id="UP000735302"/>
    </source>
</evidence>
<evidence type="ECO:0000256" key="5">
    <source>
        <dbReference type="ARBA" id="ARBA00025741"/>
    </source>
</evidence>
<keyword evidence="3" id="KW-0677">Repeat</keyword>
<gene>
    <name evidence="7" type="ORF">PoB_000647300</name>
</gene>
<accession>A0AAV3YBV1</accession>
<dbReference type="SUPFAM" id="SSF50978">
    <property type="entry name" value="WD40 repeat-like"/>
    <property type="match status" value="1"/>
</dbReference>
<comment type="caution">
    <text evidence="7">The sequence shown here is derived from an EMBL/GenBank/DDBJ whole genome shotgun (WGS) entry which is preliminary data.</text>
</comment>
<reference evidence="7 8" key="1">
    <citation type="journal article" date="2021" name="Elife">
        <title>Chloroplast acquisition without the gene transfer in kleptoplastic sea slugs, Plakobranchus ocellatus.</title>
        <authorList>
            <person name="Maeda T."/>
            <person name="Takahashi S."/>
            <person name="Yoshida T."/>
            <person name="Shimamura S."/>
            <person name="Takaki Y."/>
            <person name="Nagai Y."/>
            <person name="Toyoda A."/>
            <person name="Suzuki Y."/>
            <person name="Arimoto A."/>
            <person name="Ishii H."/>
            <person name="Satoh N."/>
            <person name="Nishiyama T."/>
            <person name="Hasebe M."/>
            <person name="Maruyama T."/>
            <person name="Minagawa J."/>
            <person name="Obokata J."/>
            <person name="Shigenobu S."/>
        </authorList>
    </citation>
    <scope>NUCLEOTIDE SEQUENCE [LARGE SCALE GENOMIC DNA]</scope>
</reference>
<evidence type="ECO:0000256" key="6">
    <source>
        <dbReference type="PROSITE-ProRule" id="PRU00221"/>
    </source>
</evidence>
<dbReference type="PROSITE" id="PS50082">
    <property type="entry name" value="WD_REPEATS_2"/>
    <property type="match status" value="2"/>
</dbReference>
<feature type="non-terminal residue" evidence="7">
    <location>
        <position position="1"/>
    </location>
</feature>
<feature type="repeat" description="WD" evidence="6">
    <location>
        <begin position="1"/>
        <end position="20"/>
    </location>
</feature>